<dbReference type="InParanoid" id="A0A543AZY8"/>
<keyword evidence="1" id="KW-0472">Membrane</keyword>
<sequence>MRTRREQVQAHRFTVRRIISAMVSGEPETLDLPMRRWGLAAVASTAIAGLVFAGFWVVGLIWPGGAESWKVDGAIIVEEETGARFVYWDGLLHPVQNYASALLIVSSGDREVISVHQSSLADTPRGGMLGIPGAPDALPKADQFVSAPWSTCSAPNRIDPLKLDSHIVLGMDLPDGRELSSSEGLLVSSRSKLYLVLGDTKFQVPDETSLPALGADLEQVIAVDSVFVNALETGPDLAVTIPDLGKSGRELDGVAYDIGDLFFNNDRHYVLLKDGLSPIGSMTAELIGTPQLELSTAAVSQNQSETTIEPPGFPTDRPQVVAGLRADASAVCAVYEEGETTVWSFVTSPDDLQRNALQAPVSDDEVATADRVMLPGGYGSLVRAEISPGAPGGTVYLVTDQGWKFGMTPEVMEAFGYTGIAATPVPSALLDLLATGPALSQAGALGFTR</sequence>
<dbReference type="RefSeq" id="WP_142042145.1">
    <property type="nucleotide sequence ID" value="NZ_JBHTGS010000001.1"/>
</dbReference>
<dbReference type="Gene3D" id="3.30.2390.20">
    <property type="entry name" value="Type VII secretion system EccB, repeat 1 domain"/>
    <property type="match status" value="1"/>
</dbReference>
<dbReference type="PANTHER" id="PTHR40765:SF2">
    <property type="entry name" value="ESX-2 SECRETION SYSTEM ATPASE ECCB2"/>
    <property type="match status" value="1"/>
</dbReference>
<comment type="caution">
    <text evidence="2">The sequence shown here is derived from an EMBL/GenBank/DDBJ whole genome shotgun (WGS) entry which is preliminary data.</text>
</comment>
<evidence type="ECO:0000313" key="3">
    <source>
        <dbReference type="Proteomes" id="UP000317043"/>
    </source>
</evidence>
<evidence type="ECO:0000256" key="1">
    <source>
        <dbReference type="SAM" id="Phobius"/>
    </source>
</evidence>
<dbReference type="FunCoup" id="A0A543AZY8">
    <property type="interactions" value="1"/>
</dbReference>
<dbReference type="AlphaFoldDB" id="A0A543AZY8"/>
<dbReference type="InterPro" id="IPR007795">
    <property type="entry name" value="T7SS_EccB"/>
</dbReference>
<reference evidence="2 3" key="1">
    <citation type="submission" date="2019-06" db="EMBL/GenBank/DDBJ databases">
        <title>Sequencing the genomes of 1000 actinobacteria strains.</title>
        <authorList>
            <person name="Klenk H.-P."/>
        </authorList>
    </citation>
    <scope>NUCLEOTIDE SEQUENCE [LARGE SCALE GENOMIC DNA]</scope>
    <source>
        <strain evidence="2 3">DSM 45928</strain>
    </source>
</reference>
<name>A0A543AZY8_9ACTN</name>
<dbReference type="GO" id="GO:0005576">
    <property type="term" value="C:extracellular region"/>
    <property type="evidence" value="ECO:0007669"/>
    <property type="project" value="TreeGrafter"/>
</dbReference>
<keyword evidence="1" id="KW-0812">Transmembrane</keyword>
<dbReference type="InterPro" id="IPR044857">
    <property type="entry name" value="T7SS_EccB_R1"/>
</dbReference>
<dbReference type="Proteomes" id="UP000317043">
    <property type="component" value="Unassembled WGS sequence"/>
</dbReference>
<keyword evidence="3" id="KW-1185">Reference proteome</keyword>
<dbReference type="EMBL" id="VFOW01000001">
    <property type="protein sequence ID" value="TQL78144.1"/>
    <property type="molecule type" value="Genomic_DNA"/>
</dbReference>
<gene>
    <name evidence="2" type="ORF">FB566_3721</name>
</gene>
<feature type="transmembrane region" description="Helical" evidence="1">
    <location>
        <begin position="37"/>
        <end position="62"/>
    </location>
</feature>
<evidence type="ECO:0000313" key="2">
    <source>
        <dbReference type="EMBL" id="TQL78144.1"/>
    </source>
</evidence>
<protein>
    <submittedName>
        <fullName evidence="2">Type VII secretion protein EccB</fullName>
    </submittedName>
</protein>
<organism evidence="2 3">
    <name type="scientific">Stackebrandtia endophytica</name>
    <dbReference type="NCBI Taxonomy" id="1496996"/>
    <lineage>
        <taxon>Bacteria</taxon>
        <taxon>Bacillati</taxon>
        <taxon>Actinomycetota</taxon>
        <taxon>Actinomycetes</taxon>
        <taxon>Glycomycetales</taxon>
        <taxon>Glycomycetaceae</taxon>
        <taxon>Stackebrandtia</taxon>
    </lineage>
</organism>
<keyword evidence="1" id="KW-1133">Transmembrane helix</keyword>
<proteinExistence type="predicted"/>
<dbReference type="Pfam" id="PF05108">
    <property type="entry name" value="T7SS_ESX1_EccB"/>
    <property type="match status" value="1"/>
</dbReference>
<accession>A0A543AZY8</accession>
<dbReference type="PANTHER" id="PTHR40765">
    <property type="entry name" value="ESX-2 SECRETION SYSTEM ATPASE ECCB2"/>
    <property type="match status" value="1"/>
</dbReference>
<dbReference type="NCBIfam" id="TIGR03919">
    <property type="entry name" value="T7SS_EccB"/>
    <property type="match status" value="1"/>
</dbReference>
<dbReference type="OrthoDB" id="3847604at2"/>